<protein>
    <submittedName>
        <fullName evidence="1">Uncharacterized protein</fullName>
    </submittedName>
</protein>
<sequence>MKIVYFGTDVFLPCFSYFVRNHQVLSLYTYHNDEDCFTEYGIVKEAEKYGIPVHYEDMTAAETKRLFTEEGCGLFFSAEYNRILPLPEDVTAFRGINLHSSLLPEGRSYYPIEAAMERGFLESGVTMHKMTAALDGGDILDQSSVEITEGMDSIDVYLRCRSEAERMVQKLMADFEPRWAAAQRQEEPKKHPYWKRPSDEKLTLTHDMTKSEAKACFRCYNQMTQVKIHGTWYYVRALDTGETNLEQDVIAVRKDQVLFGVSDGHLRLILWERKCGMPDET</sequence>
<dbReference type="Gene3D" id="3.40.50.12230">
    <property type="match status" value="1"/>
</dbReference>
<dbReference type="InterPro" id="IPR002376">
    <property type="entry name" value="Formyl_transf_N"/>
</dbReference>
<dbReference type="EMBL" id="BQNJ01000002">
    <property type="protein sequence ID" value="GKH03257.1"/>
    <property type="molecule type" value="Genomic_DNA"/>
</dbReference>
<accession>A0A413WX32</accession>
<evidence type="ECO:0000313" key="1">
    <source>
        <dbReference type="EMBL" id="GKH03257.1"/>
    </source>
</evidence>
<reference evidence="1" key="1">
    <citation type="submission" date="2022-01" db="EMBL/GenBank/DDBJ databases">
        <title>Novel bile acid biosynthetic pathways are enriched in the microbiome of centenarians.</title>
        <authorList>
            <person name="Sato Y."/>
            <person name="Atarashi K."/>
            <person name="Plichta R.D."/>
            <person name="Arai Y."/>
            <person name="Sasajima S."/>
            <person name="Kearney M.S."/>
            <person name="Suda W."/>
            <person name="Takeshita K."/>
            <person name="Sasaki T."/>
            <person name="Okamoto S."/>
            <person name="Skelly N.A."/>
            <person name="Okamura Y."/>
            <person name="Vlamakis H."/>
            <person name="Li Y."/>
            <person name="Tanoue T."/>
            <person name="Takei H."/>
            <person name="Nittono H."/>
            <person name="Narushima S."/>
            <person name="Irie J."/>
            <person name="Itoh H."/>
            <person name="Moriya K."/>
            <person name="Sugiura Y."/>
            <person name="Suematsu M."/>
            <person name="Moritoki N."/>
            <person name="Shibata S."/>
            <person name="Littman R.D."/>
            <person name="Fischbach A.M."/>
            <person name="Uwamino Y."/>
            <person name="Inoue T."/>
            <person name="Honda A."/>
            <person name="Hattori M."/>
            <person name="Murai T."/>
            <person name="Xavier J.R."/>
            <person name="Hirose N."/>
            <person name="Honda K."/>
        </authorList>
    </citation>
    <scope>NUCLEOTIDE SEQUENCE</scope>
    <source>
        <strain evidence="1">CE91-St55</strain>
    </source>
</reference>
<proteinExistence type="predicted"/>
<dbReference type="Pfam" id="PF00551">
    <property type="entry name" value="Formyl_trans_N"/>
    <property type="match status" value="1"/>
</dbReference>
<dbReference type="InterPro" id="IPR036477">
    <property type="entry name" value="Formyl_transf_N_sf"/>
</dbReference>
<dbReference type="PANTHER" id="PTHR11138:SF5">
    <property type="entry name" value="METHIONYL-TRNA FORMYLTRANSFERASE, MITOCHONDRIAL"/>
    <property type="match status" value="1"/>
</dbReference>
<dbReference type="AlphaFoldDB" id="A0A413WX32"/>
<comment type="caution">
    <text evidence="1">The sequence shown here is derived from an EMBL/GenBank/DDBJ whole genome shotgun (WGS) entry which is preliminary data.</text>
</comment>
<name>A0A413WX32_9FIRM</name>
<organism evidence="1 2">
    <name type="scientific">Hungatella hathewayi</name>
    <dbReference type="NCBI Taxonomy" id="154046"/>
    <lineage>
        <taxon>Bacteria</taxon>
        <taxon>Bacillati</taxon>
        <taxon>Bacillota</taxon>
        <taxon>Clostridia</taxon>
        <taxon>Lachnospirales</taxon>
        <taxon>Lachnospiraceae</taxon>
        <taxon>Hungatella</taxon>
    </lineage>
</organism>
<dbReference type="PANTHER" id="PTHR11138">
    <property type="entry name" value="METHIONYL-TRNA FORMYLTRANSFERASE"/>
    <property type="match status" value="1"/>
</dbReference>
<gene>
    <name evidence="1" type="ORF">CE91St55_52380</name>
</gene>
<dbReference type="GeneID" id="93150051"/>
<dbReference type="SUPFAM" id="SSF53328">
    <property type="entry name" value="Formyltransferase"/>
    <property type="match status" value="1"/>
</dbReference>
<evidence type="ECO:0000313" key="2">
    <source>
        <dbReference type="Proteomes" id="UP001055091"/>
    </source>
</evidence>
<dbReference type="Proteomes" id="UP001055091">
    <property type="component" value="Unassembled WGS sequence"/>
</dbReference>
<dbReference type="RefSeq" id="WP_118042159.1">
    <property type="nucleotide sequence ID" value="NZ_BQNJ01000002.1"/>
</dbReference>
<dbReference type="GO" id="GO:0004479">
    <property type="term" value="F:methionyl-tRNA formyltransferase activity"/>
    <property type="evidence" value="ECO:0007669"/>
    <property type="project" value="TreeGrafter"/>
</dbReference>